<keyword evidence="3" id="KW-0812">Transmembrane</keyword>
<evidence type="ECO:0000256" key="3">
    <source>
        <dbReference type="SAM" id="Phobius"/>
    </source>
</evidence>
<feature type="region of interest" description="Disordered" evidence="2">
    <location>
        <begin position="269"/>
        <end position="292"/>
    </location>
</feature>
<feature type="transmembrane region" description="Helical" evidence="3">
    <location>
        <begin position="37"/>
        <end position="54"/>
    </location>
</feature>
<dbReference type="RefSeq" id="WP_231441349.1">
    <property type="nucleotide sequence ID" value="NZ_JAJOMB010000005.1"/>
</dbReference>
<keyword evidence="6" id="KW-1185">Reference proteome</keyword>
<comment type="similarity">
    <text evidence="1">Belongs to the EamA transporter family.</text>
</comment>
<evidence type="ECO:0000256" key="1">
    <source>
        <dbReference type="ARBA" id="ARBA00007362"/>
    </source>
</evidence>
<dbReference type="AlphaFoldDB" id="A0A9X1NBA4"/>
<reference evidence="5" key="1">
    <citation type="submission" date="2021-11" db="EMBL/GenBank/DDBJ databases">
        <title>Streptomyces corallinus and Kineosporia corallina sp. nov., two new coral-derived marine actinobacteria.</title>
        <authorList>
            <person name="Buangrab K."/>
            <person name="Sutthacheep M."/>
            <person name="Yeemin T."/>
            <person name="Harunari E."/>
            <person name="Igarashi Y."/>
            <person name="Sripreechasak P."/>
            <person name="Kanchanasin P."/>
            <person name="Tanasupawat S."/>
            <person name="Phongsopitanun W."/>
        </authorList>
    </citation>
    <scope>NUCLEOTIDE SEQUENCE</scope>
    <source>
        <strain evidence="5">JCM 31032</strain>
    </source>
</reference>
<dbReference type="InterPro" id="IPR037185">
    <property type="entry name" value="EmrE-like"/>
</dbReference>
<proteinExistence type="inferred from homology"/>
<evidence type="ECO:0000313" key="5">
    <source>
        <dbReference type="EMBL" id="MCD5311797.1"/>
    </source>
</evidence>
<keyword evidence="3" id="KW-1133">Transmembrane helix</keyword>
<dbReference type="EMBL" id="JAJOMB010000005">
    <property type="protein sequence ID" value="MCD5311797.1"/>
    <property type="molecule type" value="Genomic_DNA"/>
</dbReference>
<dbReference type="InterPro" id="IPR000620">
    <property type="entry name" value="EamA_dom"/>
</dbReference>
<keyword evidence="3" id="KW-0472">Membrane</keyword>
<organism evidence="5 6">
    <name type="scientific">Kineosporia babensis</name>
    <dbReference type="NCBI Taxonomy" id="499548"/>
    <lineage>
        <taxon>Bacteria</taxon>
        <taxon>Bacillati</taxon>
        <taxon>Actinomycetota</taxon>
        <taxon>Actinomycetes</taxon>
        <taxon>Kineosporiales</taxon>
        <taxon>Kineosporiaceae</taxon>
        <taxon>Kineosporia</taxon>
    </lineage>
</organism>
<name>A0A9X1NBA4_9ACTN</name>
<dbReference type="SUPFAM" id="SSF103481">
    <property type="entry name" value="Multidrug resistance efflux transporter EmrE"/>
    <property type="match status" value="1"/>
</dbReference>
<dbReference type="GO" id="GO:0016020">
    <property type="term" value="C:membrane"/>
    <property type="evidence" value="ECO:0007669"/>
    <property type="project" value="InterPro"/>
</dbReference>
<gene>
    <name evidence="5" type="ORF">LR394_12880</name>
</gene>
<accession>A0A9X1NBA4</accession>
<feature type="transmembrane region" description="Helical" evidence="3">
    <location>
        <begin position="196"/>
        <end position="217"/>
    </location>
</feature>
<feature type="transmembrane region" description="Helical" evidence="3">
    <location>
        <begin position="66"/>
        <end position="86"/>
    </location>
</feature>
<evidence type="ECO:0000313" key="6">
    <source>
        <dbReference type="Proteomes" id="UP001138997"/>
    </source>
</evidence>
<evidence type="ECO:0000256" key="2">
    <source>
        <dbReference type="SAM" id="MobiDB-lite"/>
    </source>
</evidence>
<feature type="transmembrane region" description="Helical" evidence="3">
    <location>
        <begin position="223"/>
        <end position="246"/>
    </location>
</feature>
<feature type="domain" description="EamA" evidence="4">
    <location>
        <begin position="138"/>
        <end position="266"/>
    </location>
</feature>
<sequence>MRSNAKGFLALALAMTAWVGFALSTRAISFTQLEAPEVAAIRFLAPTVLLLPWWRKALQEISQADPKACLGIAVGGGLPFFLITAWGAGLSSAAHVSIVNLGAAPLLIALTSRRFGPQPAIIATGIAVLALGTPGSGAGVLILLASAALWTIYTLTQGKARLSPLTTVLLMSAPWAIPALLLADWSSLSHAPATEIWLFVIVQGIASGILSAVSYAIALRELGAWFCSLAGAITPAIVMTLAAFILNEIPSPMACLGMAIVLAGTLPRPRRRPGQGTQALDSYPQPKMSDEM</sequence>
<protein>
    <submittedName>
        <fullName evidence="5">DMT family transporter</fullName>
    </submittedName>
</protein>
<comment type="caution">
    <text evidence="5">The sequence shown here is derived from an EMBL/GenBank/DDBJ whole genome shotgun (WGS) entry which is preliminary data.</text>
</comment>
<feature type="transmembrane region" description="Helical" evidence="3">
    <location>
        <begin position="122"/>
        <end position="153"/>
    </location>
</feature>
<feature type="transmembrane region" description="Helical" evidence="3">
    <location>
        <begin position="165"/>
        <end position="184"/>
    </location>
</feature>
<dbReference type="Pfam" id="PF00892">
    <property type="entry name" value="EamA"/>
    <property type="match status" value="1"/>
</dbReference>
<evidence type="ECO:0000259" key="4">
    <source>
        <dbReference type="Pfam" id="PF00892"/>
    </source>
</evidence>
<dbReference type="Proteomes" id="UP001138997">
    <property type="component" value="Unassembled WGS sequence"/>
</dbReference>